<dbReference type="Proteomes" id="UP000659697">
    <property type="component" value="Unassembled WGS sequence"/>
</dbReference>
<organism evidence="1 2">
    <name type="scientific">Alishewanella longhuensis</name>
    <dbReference type="NCBI Taxonomy" id="1091037"/>
    <lineage>
        <taxon>Bacteria</taxon>
        <taxon>Pseudomonadati</taxon>
        <taxon>Pseudomonadota</taxon>
        <taxon>Gammaproteobacteria</taxon>
        <taxon>Alteromonadales</taxon>
        <taxon>Alteromonadaceae</taxon>
        <taxon>Alishewanella</taxon>
    </lineage>
</organism>
<accession>A0ABQ3KZA1</accession>
<evidence type="ECO:0008006" key="3">
    <source>
        <dbReference type="Google" id="ProtNLM"/>
    </source>
</evidence>
<name>A0ABQ3KZA1_9ALTE</name>
<comment type="caution">
    <text evidence="1">The sequence shown here is derived from an EMBL/GenBank/DDBJ whole genome shotgun (WGS) entry which is preliminary data.</text>
</comment>
<evidence type="ECO:0000313" key="1">
    <source>
        <dbReference type="EMBL" id="GHG71970.1"/>
    </source>
</evidence>
<gene>
    <name evidence="1" type="ORF">GCM10010919_23880</name>
</gene>
<dbReference type="InterPro" id="IPR021431">
    <property type="entry name" value="DUF3080"/>
</dbReference>
<proteinExistence type="predicted"/>
<evidence type="ECO:0000313" key="2">
    <source>
        <dbReference type="Proteomes" id="UP000659697"/>
    </source>
</evidence>
<dbReference type="RefSeq" id="WP_189433229.1">
    <property type="nucleotide sequence ID" value="NZ_BNAO01000005.1"/>
</dbReference>
<dbReference type="Pfam" id="PF11279">
    <property type="entry name" value="DUF3080"/>
    <property type="match status" value="1"/>
</dbReference>
<sequence length="339" mass="38189">MHILKALQLSVFSAVLCLPLTGCKDTAGTAELKDYQQRLNRVLALNSPAAKPEPSPAFPAKSALQQPLPELRIDLLDAFATRSCGLDMLIAERNSSMGKVFTASKRLNYELRFLASLQNCLQQSWPEPLKGQLTEIYQQKQQSISIALDNMLQTDDTLRKRWLAASQGVIAGTNKGFEESLGALQQLLDLKQAIARQDWYSASQIDPEQALATLYRSAFLSELQFSLRYANSWFAAVNPALLKIDPASLCQRGPSEQLTILSTVFRKYFIGEVQAYLAELNRYQQQSWPLMLELYQDSQMLPVLTERYVSQAEQLQQQLLQHVAWYQRLNQLCPVGLTG</sequence>
<dbReference type="EMBL" id="BNAO01000005">
    <property type="protein sequence ID" value="GHG71970.1"/>
    <property type="molecule type" value="Genomic_DNA"/>
</dbReference>
<protein>
    <recommendedName>
        <fullName evidence="3">DUF3080 domain-containing protein</fullName>
    </recommendedName>
</protein>
<reference evidence="2" key="1">
    <citation type="journal article" date="2019" name="Int. J. Syst. Evol. Microbiol.">
        <title>The Global Catalogue of Microorganisms (GCM) 10K type strain sequencing project: providing services to taxonomists for standard genome sequencing and annotation.</title>
        <authorList>
            <consortium name="The Broad Institute Genomics Platform"/>
            <consortium name="The Broad Institute Genome Sequencing Center for Infectious Disease"/>
            <person name="Wu L."/>
            <person name="Ma J."/>
        </authorList>
    </citation>
    <scope>NUCLEOTIDE SEQUENCE [LARGE SCALE GENOMIC DNA]</scope>
    <source>
        <strain evidence="2">CGMCC 1.7003</strain>
    </source>
</reference>
<keyword evidence="2" id="KW-1185">Reference proteome</keyword>